<feature type="compositionally biased region" description="Basic residues" evidence="5">
    <location>
        <begin position="457"/>
        <end position="473"/>
    </location>
</feature>
<reference evidence="7" key="2">
    <citation type="submission" date="2020-11" db="EMBL/GenBank/DDBJ databases">
        <authorList>
            <person name="Cecchin M."/>
            <person name="Marcolungo L."/>
            <person name="Rossato M."/>
            <person name="Girolomoni L."/>
            <person name="Cosentino E."/>
            <person name="Cuine S."/>
            <person name="Li-Beisson Y."/>
            <person name="Delledonne M."/>
            <person name="Ballottari M."/>
        </authorList>
    </citation>
    <scope>NUCLEOTIDE SEQUENCE</scope>
    <source>
        <strain evidence="7">211/11P</strain>
        <tissue evidence="7">Whole cell</tissue>
    </source>
</reference>
<evidence type="ECO:0000256" key="3">
    <source>
        <dbReference type="ARBA" id="ARBA00022840"/>
    </source>
</evidence>
<dbReference type="PANTHER" id="PTHR11361">
    <property type="entry name" value="DNA MISMATCH REPAIR PROTEIN MUTS FAMILY MEMBER"/>
    <property type="match status" value="1"/>
</dbReference>
<dbReference type="EMBL" id="SIDB01000010">
    <property type="protein sequence ID" value="KAI3426872.1"/>
    <property type="molecule type" value="Genomic_DNA"/>
</dbReference>
<dbReference type="OrthoDB" id="547493at2759"/>
<accession>A0A9D4YU73</accession>
<evidence type="ECO:0000256" key="4">
    <source>
        <dbReference type="ARBA" id="ARBA00023125"/>
    </source>
</evidence>
<dbReference type="InterPro" id="IPR036187">
    <property type="entry name" value="DNA_mismatch_repair_MutS_sf"/>
</dbReference>
<dbReference type="Proteomes" id="UP001055712">
    <property type="component" value="Unassembled WGS sequence"/>
</dbReference>
<dbReference type="Pfam" id="PF05192">
    <property type="entry name" value="MutS_III"/>
    <property type="match status" value="1"/>
</dbReference>
<evidence type="ECO:0000313" key="8">
    <source>
        <dbReference type="Proteomes" id="UP001055712"/>
    </source>
</evidence>
<name>A0A9D4YU73_CHLVU</name>
<dbReference type="InterPro" id="IPR027417">
    <property type="entry name" value="P-loop_NTPase"/>
</dbReference>
<evidence type="ECO:0000256" key="2">
    <source>
        <dbReference type="ARBA" id="ARBA00022741"/>
    </source>
</evidence>
<comment type="caution">
    <text evidence="7">The sequence shown here is derived from an EMBL/GenBank/DDBJ whole genome shotgun (WGS) entry which is preliminary data.</text>
</comment>
<feature type="compositionally biased region" description="Low complexity" evidence="5">
    <location>
        <begin position="474"/>
        <end position="483"/>
    </location>
</feature>
<keyword evidence="4" id="KW-0238">DNA-binding</keyword>
<dbReference type="GO" id="GO:0005634">
    <property type="term" value="C:nucleus"/>
    <property type="evidence" value="ECO:0007669"/>
    <property type="project" value="TreeGrafter"/>
</dbReference>
<dbReference type="GO" id="GO:0030983">
    <property type="term" value="F:mismatched DNA binding"/>
    <property type="evidence" value="ECO:0007669"/>
    <property type="project" value="InterPro"/>
</dbReference>
<dbReference type="Gene3D" id="3.40.50.300">
    <property type="entry name" value="P-loop containing nucleotide triphosphate hydrolases"/>
    <property type="match status" value="1"/>
</dbReference>
<dbReference type="PANTHER" id="PTHR11361:SF20">
    <property type="entry name" value="MUTS PROTEIN HOMOLOG 5"/>
    <property type="match status" value="1"/>
</dbReference>
<dbReference type="GO" id="GO:0005524">
    <property type="term" value="F:ATP binding"/>
    <property type="evidence" value="ECO:0007669"/>
    <property type="project" value="UniProtKB-KW"/>
</dbReference>
<reference evidence="7" key="1">
    <citation type="journal article" date="2019" name="Plant J.">
        <title>Chlorella vulgaris genome assembly and annotation reveals the molecular basis for metabolic acclimation to high light conditions.</title>
        <authorList>
            <person name="Cecchin M."/>
            <person name="Marcolungo L."/>
            <person name="Rossato M."/>
            <person name="Girolomoni L."/>
            <person name="Cosentino E."/>
            <person name="Cuine S."/>
            <person name="Li-Beisson Y."/>
            <person name="Delledonne M."/>
            <person name="Ballottari M."/>
        </authorList>
    </citation>
    <scope>NUCLEOTIDE SEQUENCE</scope>
    <source>
        <strain evidence="7">211/11P</strain>
    </source>
</reference>
<dbReference type="GO" id="GO:0051026">
    <property type="term" value="P:chiasma assembly"/>
    <property type="evidence" value="ECO:0007669"/>
    <property type="project" value="TreeGrafter"/>
</dbReference>
<feature type="region of interest" description="Disordered" evidence="5">
    <location>
        <begin position="880"/>
        <end position="925"/>
    </location>
</feature>
<keyword evidence="3" id="KW-0067">ATP-binding</keyword>
<evidence type="ECO:0000313" key="7">
    <source>
        <dbReference type="EMBL" id="KAI3426872.1"/>
    </source>
</evidence>
<sequence>MADARPAANKRARHGGSPQPSSQAPEDEDDQPCSGVVMAVAVHGNRCGVAWFDDGKLSCMEAEDDTTGPFRHQLLHLAKLHAQPAVIYVSSKADAGLVKVLRAPLAGAGAAPAAAAPAAAASPAAASEAAADAAGGGMGAADAAGSFDVRTERSTLFLPRAARGMLEAVHVRGTPAGLSTREHLHRLNTMLSLSREQQVCAAGALLAVLAREGRLAPAPGAVGAAAAGPSSSAVPSCGTMELASISEVSLDGYLLVDPGSMAALQIFQEESHPAAAMGIGQPKEGFSVFGCLNRCVSPPGRRLLRLWFSRPIVNLEVLSDRLDGIHFFMQRPDALKALRDMLRKVKDTPRLLARLRGQQTLPDPADFAALQASLAATLLLRDMLVGLVPDTHTSLLAAAAAGAEAATATTTGGAGSWGGGNGTSGRAAAVSAAWAAGAGAAAGRGEATPTSAQARSHQQHQHQQHQHQQHQHHQQQQQQQQQQRPPASVPGILFKAAAVIRQDLVLCHNLISGVLDLSGVAREEGHMVAQGVSPELDELKEQYHVLPDYLTRLVEAELRRIPPHLAAGVELHLWSIVYMPQVGFVMRLEGGPLAAHLEEALPDYSFAFQGGRGSANGEGVFYHCNTTRRLNDRYGDMQHRIQDMEAGIACQLTRRLAEHAAAIAAASEAVAELDCVLSLAQAARDLNLCRPQLTRSNELHIEGGRHLLTEQLVDTFIPNDTHMQAGQGRIQVITGPNFSGKSCYAKQVALITFLAHVGCFVPATSARIGLTDRIFTRVASREAAAVPQSTFMIDLSQIAAMLRLSTERSLCIIDEFGKGTLAADGVGLLCATLRHFAGLPHPPRVVLCTHFSEVLQPRHLPRCPHLTFLTMSVLVEGEQQQAQQAAQAQGTEPEAEAVADGGRGDSGGGAAEPQQAGQGGAGETGGVQPVPQHLVFLYRLVGGHVAPSFGVYCAQMAGVPPAVLQRARRVIAAQASGAALQPDLLGKHVQRSASLRALVQQLAALNVHDGEAAKQLAAAAVEVA</sequence>
<dbReference type="PROSITE" id="PS00486">
    <property type="entry name" value="DNA_MISMATCH_REPAIR_2"/>
    <property type="match status" value="1"/>
</dbReference>
<dbReference type="InterPro" id="IPR007696">
    <property type="entry name" value="DNA_mismatch_repair_MutS_core"/>
</dbReference>
<dbReference type="SMART" id="SM00534">
    <property type="entry name" value="MUTSac"/>
    <property type="match status" value="1"/>
</dbReference>
<dbReference type="GO" id="GO:0006298">
    <property type="term" value="P:mismatch repair"/>
    <property type="evidence" value="ECO:0007669"/>
    <property type="project" value="InterPro"/>
</dbReference>
<dbReference type="Gene3D" id="1.10.1420.10">
    <property type="match status" value="3"/>
</dbReference>
<dbReference type="GO" id="GO:0140664">
    <property type="term" value="F:ATP-dependent DNA damage sensor activity"/>
    <property type="evidence" value="ECO:0007669"/>
    <property type="project" value="InterPro"/>
</dbReference>
<dbReference type="InterPro" id="IPR000432">
    <property type="entry name" value="DNA_mismatch_repair_MutS_C"/>
</dbReference>
<feature type="compositionally biased region" description="Low complexity" evidence="5">
    <location>
        <begin position="880"/>
        <end position="900"/>
    </location>
</feature>
<gene>
    <name evidence="7" type="ORF">D9Q98_006818</name>
</gene>
<organism evidence="7 8">
    <name type="scientific">Chlorella vulgaris</name>
    <name type="common">Green alga</name>
    <dbReference type="NCBI Taxonomy" id="3077"/>
    <lineage>
        <taxon>Eukaryota</taxon>
        <taxon>Viridiplantae</taxon>
        <taxon>Chlorophyta</taxon>
        <taxon>core chlorophytes</taxon>
        <taxon>Trebouxiophyceae</taxon>
        <taxon>Chlorellales</taxon>
        <taxon>Chlorellaceae</taxon>
        <taxon>Chlorella clade</taxon>
        <taxon>Chlorella</taxon>
    </lineage>
</organism>
<keyword evidence="8" id="KW-1185">Reference proteome</keyword>
<keyword evidence="2" id="KW-0547">Nucleotide-binding</keyword>
<evidence type="ECO:0000259" key="6">
    <source>
        <dbReference type="PROSITE" id="PS00486"/>
    </source>
</evidence>
<feature type="domain" description="DNA mismatch repair proteins mutS family" evidence="6">
    <location>
        <begin position="809"/>
        <end position="825"/>
    </location>
</feature>
<proteinExistence type="inferred from homology"/>
<dbReference type="SUPFAM" id="SSF52540">
    <property type="entry name" value="P-loop containing nucleoside triphosphate hydrolases"/>
    <property type="match status" value="1"/>
</dbReference>
<comment type="similarity">
    <text evidence="1">Belongs to the DNA mismatch repair MutS family.</text>
</comment>
<feature type="region of interest" description="Disordered" evidence="5">
    <location>
        <begin position="440"/>
        <end position="487"/>
    </location>
</feature>
<dbReference type="SMART" id="SM00533">
    <property type="entry name" value="MUTSd"/>
    <property type="match status" value="1"/>
</dbReference>
<feature type="region of interest" description="Disordered" evidence="5">
    <location>
        <begin position="1"/>
        <end position="32"/>
    </location>
</feature>
<protein>
    <recommendedName>
        <fullName evidence="6">DNA mismatch repair proteins mutS family domain-containing protein</fullName>
    </recommendedName>
</protein>
<evidence type="ECO:0000256" key="1">
    <source>
        <dbReference type="ARBA" id="ARBA00006271"/>
    </source>
</evidence>
<dbReference type="SUPFAM" id="SSF48334">
    <property type="entry name" value="DNA repair protein MutS, domain III"/>
    <property type="match status" value="1"/>
</dbReference>
<dbReference type="InterPro" id="IPR045076">
    <property type="entry name" value="MutS"/>
</dbReference>
<dbReference type="Pfam" id="PF00488">
    <property type="entry name" value="MutS_V"/>
    <property type="match status" value="1"/>
</dbReference>
<dbReference type="AlphaFoldDB" id="A0A9D4YU73"/>
<evidence type="ECO:0000256" key="5">
    <source>
        <dbReference type="SAM" id="MobiDB-lite"/>
    </source>
</evidence>